<evidence type="ECO:0000256" key="1">
    <source>
        <dbReference type="SAM" id="SignalP"/>
    </source>
</evidence>
<keyword evidence="3" id="KW-1185">Reference proteome</keyword>
<organism evidence="2 3">
    <name type="scientific">Streptomyces arboris</name>
    <dbReference type="NCBI Taxonomy" id="2600619"/>
    <lineage>
        <taxon>Bacteria</taxon>
        <taxon>Bacillati</taxon>
        <taxon>Actinomycetota</taxon>
        <taxon>Actinomycetes</taxon>
        <taxon>Kitasatosporales</taxon>
        <taxon>Streptomycetaceae</taxon>
        <taxon>Streptomyces</taxon>
    </lineage>
</organism>
<protein>
    <recommendedName>
        <fullName evidence="4">Secreted protein</fullName>
    </recommendedName>
</protein>
<keyword evidence="1" id="KW-0732">Signal</keyword>
<dbReference type="Proteomes" id="UP000326907">
    <property type="component" value="Unassembled WGS sequence"/>
</dbReference>
<comment type="caution">
    <text evidence="2">The sequence shown here is derived from an EMBL/GenBank/DDBJ whole genome shotgun (WGS) entry which is preliminary data.</text>
</comment>
<evidence type="ECO:0000313" key="3">
    <source>
        <dbReference type="Proteomes" id="UP000326907"/>
    </source>
</evidence>
<accession>A0A5N5EH79</accession>
<evidence type="ECO:0000313" key="2">
    <source>
        <dbReference type="EMBL" id="KAB2590105.1"/>
    </source>
</evidence>
<dbReference type="EMBL" id="VYUA01000023">
    <property type="protein sequence ID" value="KAB2590105.1"/>
    <property type="molecule type" value="Genomic_DNA"/>
</dbReference>
<dbReference type="InterPro" id="IPR006311">
    <property type="entry name" value="TAT_signal"/>
</dbReference>
<proteinExistence type="predicted"/>
<dbReference type="PROSITE" id="PS51318">
    <property type="entry name" value="TAT"/>
    <property type="match status" value="1"/>
</dbReference>
<dbReference type="AlphaFoldDB" id="A0A5N5EH79"/>
<feature type="chain" id="PRO_5038568954" description="Secreted protein" evidence="1">
    <location>
        <begin position="33"/>
        <end position="95"/>
    </location>
</feature>
<feature type="signal peptide" evidence="1">
    <location>
        <begin position="1"/>
        <end position="32"/>
    </location>
</feature>
<reference evidence="2 3" key="1">
    <citation type="submission" date="2019-09" db="EMBL/GenBank/DDBJ databases">
        <authorList>
            <person name="Liu P."/>
        </authorList>
    </citation>
    <scope>NUCLEOTIDE SEQUENCE [LARGE SCALE GENOMIC DNA]</scope>
    <source>
        <strain evidence="2 3">TRM68085</strain>
    </source>
</reference>
<sequence length="95" mass="10626">MPNPRRMSRRAWVLTWAVLCVAGLTATAWLQAAASPQEARPERHIRAECREHIAEIEGQLGRARWNGEEKVGIVTVLPIGVDCADERADLLRGDR</sequence>
<name>A0A5N5EH79_9ACTN</name>
<evidence type="ECO:0008006" key="4">
    <source>
        <dbReference type="Google" id="ProtNLM"/>
    </source>
</evidence>
<gene>
    <name evidence="2" type="ORF">F5983_23535</name>
</gene>